<dbReference type="InterPro" id="IPR023397">
    <property type="entry name" value="SAM-dep_MeTrfase_MraW_recog"/>
</dbReference>
<dbReference type="GO" id="GO:0070475">
    <property type="term" value="P:rRNA base methylation"/>
    <property type="evidence" value="ECO:0007669"/>
    <property type="project" value="UniProtKB-UniRule"/>
</dbReference>
<keyword evidence="3 6" id="KW-0489">Methyltransferase</keyword>
<dbReference type="PANTHER" id="PTHR11265:SF0">
    <property type="entry name" value="12S RRNA N4-METHYLCYTIDINE METHYLTRANSFERASE"/>
    <property type="match status" value="1"/>
</dbReference>
<keyword evidence="6" id="KW-0963">Cytoplasm</keyword>
<keyword evidence="2 6" id="KW-0698">rRNA processing</keyword>
<evidence type="ECO:0000256" key="4">
    <source>
        <dbReference type="ARBA" id="ARBA00022679"/>
    </source>
</evidence>
<dbReference type="HAMAP" id="MF_01007">
    <property type="entry name" value="16SrRNA_methyltr_H"/>
    <property type="match status" value="1"/>
</dbReference>
<dbReference type="Proteomes" id="UP000663859">
    <property type="component" value="Unassembled WGS sequence"/>
</dbReference>
<dbReference type="SUPFAM" id="SSF53335">
    <property type="entry name" value="S-adenosyl-L-methionine-dependent methyltransferases"/>
    <property type="match status" value="1"/>
</dbReference>
<name>A0A8J2BIT7_9BACT</name>
<dbReference type="PANTHER" id="PTHR11265">
    <property type="entry name" value="S-ADENOSYL-METHYLTRANSFERASE MRAW"/>
    <property type="match status" value="1"/>
</dbReference>
<dbReference type="PIRSF" id="PIRSF004486">
    <property type="entry name" value="MraW"/>
    <property type="match status" value="1"/>
</dbReference>
<protein>
    <recommendedName>
        <fullName evidence="6">Ribosomal RNA small subunit methyltransferase H</fullName>
        <ecNumber evidence="6">2.1.1.199</ecNumber>
    </recommendedName>
    <alternativeName>
        <fullName evidence="6">16S rRNA m(4)C1402 methyltransferase</fullName>
    </alternativeName>
    <alternativeName>
        <fullName evidence="6">rRNA (cytosine-N(4)-)-methyltransferase RsmH</fullName>
    </alternativeName>
</protein>
<dbReference type="Pfam" id="PF01795">
    <property type="entry name" value="Methyltransf_5"/>
    <property type="match status" value="1"/>
</dbReference>
<evidence type="ECO:0000256" key="2">
    <source>
        <dbReference type="ARBA" id="ARBA00022552"/>
    </source>
</evidence>
<organism evidence="7 8">
    <name type="scientific">Candidatus Methylacidithermus pantelleriae</name>
    <dbReference type="NCBI Taxonomy" id="2744239"/>
    <lineage>
        <taxon>Bacteria</taxon>
        <taxon>Pseudomonadati</taxon>
        <taxon>Verrucomicrobiota</taxon>
        <taxon>Methylacidiphilae</taxon>
        <taxon>Methylacidiphilales</taxon>
        <taxon>Methylacidiphilaceae</taxon>
        <taxon>Candidatus Methylacidithermus</taxon>
    </lineage>
</organism>
<dbReference type="EMBL" id="CAJNOB010000010">
    <property type="protein sequence ID" value="CAF0694961.1"/>
    <property type="molecule type" value="Genomic_DNA"/>
</dbReference>
<feature type="binding site" evidence="6">
    <location>
        <position position="118"/>
    </location>
    <ligand>
        <name>S-adenosyl-L-methionine</name>
        <dbReference type="ChEBI" id="CHEBI:59789"/>
    </ligand>
</feature>
<keyword evidence="8" id="KW-1185">Reference proteome</keyword>
<dbReference type="RefSeq" id="WP_174583054.1">
    <property type="nucleotide sequence ID" value="NZ_CAJNOB010000010.1"/>
</dbReference>
<evidence type="ECO:0000256" key="6">
    <source>
        <dbReference type="HAMAP-Rule" id="MF_01007"/>
    </source>
</evidence>
<keyword evidence="5 6" id="KW-0949">S-adenosyl-L-methionine</keyword>
<evidence type="ECO:0000313" key="8">
    <source>
        <dbReference type="Proteomes" id="UP000663859"/>
    </source>
</evidence>
<comment type="catalytic activity">
    <reaction evidence="6">
        <text>cytidine(1402) in 16S rRNA + S-adenosyl-L-methionine = N(4)-methylcytidine(1402) in 16S rRNA + S-adenosyl-L-homocysteine + H(+)</text>
        <dbReference type="Rhea" id="RHEA:42928"/>
        <dbReference type="Rhea" id="RHEA-COMP:10286"/>
        <dbReference type="Rhea" id="RHEA-COMP:10287"/>
        <dbReference type="ChEBI" id="CHEBI:15378"/>
        <dbReference type="ChEBI" id="CHEBI:57856"/>
        <dbReference type="ChEBI" id="CHEBI:59789"/>
        <dbReference type="ChEBI" id="CHEBI:74506"/>
        <dbReference type="ChEBI" id="CHEBI:82748"/>
        <dbReference type="EC" id="2.1.1.199"/>
    </reaction>
</comment>
<dbReference type="SUPFAM" id="SSF81799">
    <property type="entry name" value="Putative methyltransferase TM0872, insert domain"/>
    <property type="match status" value="1"/>
</dbReference>
<comment type="subcellular location">
    <subcellularLocation>
        <location evidence="6">Cytoplasm</location>
    </subcellularLocation>
</comment>
<proteinExistence type="inferred from homology"/>
<comment type="function">
    <text evidence="6">Specifically methylates the N4 position of cytidine in position 1402 (C1402) of 16S rRNA.</text>
</comment>
<dbReference type="NCBIfam" id="TIGR00006">
    <property type="entry name" value="16S rRNA (cytosine(1402)-N(4))-methyltransferase RsmH"/>
    <property type="match status" value="1"/>
</dbReference>
<feature type="binding site" evidence="6">
    <location>
        <position position="70"/>
    </location>
    <ligand>
        <name>S-adenosyl-L-methionine</name>
        <dbReference type="ChEBI" id="CHEBI:59789"/>
    </ligand>
</feature>
<gene>
    <name evidence="6 7" type="primary">rsmH</name>
    <name evidence="7" type="ORF">MPNT_180010</name>
</gene>
<feature type="binding site" evidence="6">
    <location>
        <begin position="53"/>
        <end position="55"/>
    </location>
    <ligand>
        <name>S-adenosyl-L-methionine</name>
        <dbReference type="ChEBI" id="CHEBI:59789"/>
    </ligand>
</feature>
<evidence type="ECO:0000313" key="7">
    <source>
        <dbReference type="EMBL" id="CAF0694961.1"/>
    </source>
</evidence>
<dbReference type="AlphaFoldDB" id="A0A8J2BIT7"/>
<dbReference type="InterPro" id="IPR029063">
    <property type="entry name" value="SAM-dependent_MTases_sf"/>
</dbReference>
<dbReference type="GO" id="GO:0005737">
    <property type="term" value="C:cytoplasm"/>
    <property type="evidence" value="ECO:0007669"/>
    <property type="project" value="UniProtKB-SubCell"/>
</dbReference>
<dbReference type="EC" id="2.1.1.199" evidence="6"/>
<keyword evidence="4 6" id="KW-0808">Transferase</keyword>
<comment type="caution">
    <text evidence="7">The sequence shown here is derived from an EMBL/GenBank/DDBJ whole genome shotgun (WGS) entry which is preliminary data.</text>
</comment>
<dbReference type="GO" id="GO:0071424">
    <property type="term" value="F:rRNA (cytosine-N4-)-methyltransferase activity"/>
    <property type="evidence" value="ECO:0007669"/>
    <property type="project" value="UniProtKB-UniRule"/>
</dbReference>
<evidence type="ECO:0000256" key="5">
    <source>
        <dbReference type="ARBA" id="ARBA00022691"/>
    </source>
</evidence>
<dbReference type="InterPro" id="IPR002903">
    <property type="entry name" value="RsmH"/>
</dbReference>
<dbReference type="Gene3D" id="1.10.150.170">
    <property type="entry name" value="Putative methyltransferase TM0872, insert domain"/>
    <property type="match status" value="1"/>
</dbReference>
<dbReference type="Gene3D" id="3.40.50.150">
    <property type="entry name" value="Vaccinia Virus protein VP39"/>
    <property type="match status" value="1"/>
</dbReference>
<sequence>MALTAVTRKSQLRRPSLDLGEEVVHRPVLLERFLEAAEPKPEEVWVDATFGSGGYSRALLARQCQVLALDWDELAEGFARELEEKFPEKFRFFRENFARLGELCRKMGFAWVDGVVLDLGVSGLQLSDPTRGFSFRTVGPLDMRMDRRLPLSARDLLYGASLEDITVLFHRVLDLRESRKLARAVVMARERGRLQTTTDLARIAEKTLGWRRGSRIHPATRPFLALRLAVNRELDYLPVALREARDVLRPGGRLAVVAFHSLEDRIVKGFFRGEGDLGEGLPRDPGRKVGWFERVHRYLPTPEEVASNPRARSARLRIGWKRG</sequence>
<accession>A0A8J2BIT7</accession>
<feature type="binding site" evidence="6">
    <location>
        <position position="97"/>
    </location>
    <ligand>
        <name>S-adenosyl-L-methionine</name>
        <dbReference type="ChEBI" id="CHEBI:59789"/>
    </ligand>
</feature>
<evidence type="ECO:0000256" key="1">
    <source>
        <dbReference type="ARBA" id="ARBA00010396"/>
    </source>
</evidence>
<reference evidence="7" key="1">
    <citation type="submission" date="2021-02" db="EMBL/GenBank/DDBJ databases">
        <authorList>
            <person name="Cremers G."/>
            <person name="Picone N."/>
        </authorList>
    </citation>
    <scope>NUCLEOTIDE SEQUENCE</scope>
    <source>
        <strain evidence="7">PQ17</strain>
    </source>
</reference>
<feature type="binding site" evidence="6">
    <location>
        <position position="125"/>
    </location>
    <ligand>
        <name>S-adenosyl-L-methionine</name>
        <dbReference type="ChEBI" id="CHEBI:59789"/>
    </ligand>
</feature>
<comment type="similarity">
    <text evidence="1 6">Belongs to the methyltransferase superfamily. RsmH family.</text>
</comment>
<evidence type="ECO:0000256" key="3">
    <source>
        <dbReference type="ARBA" id="ARBA00022603"/>
    </source>
</evidence>